<dbReference type="EMBL" id="JBITDC010000030">
    <property type="protein sequence ID" value="MFI5681567.1"/>
    <property type="molecule type" value="Genomic_DNA"/>
</dbReference>
<comment type="caution">
    <text evidence="2">The sequence shown here is derived from an EMBL/GenBank/DDBJ whole genome shotgun (WGS) entry which is preliminary data.</text>
</comment>
<dbReference type="RefSeq" id="WP_398662339.1">
    <property type="nucleotide sequence ID" value="NZ_JBITDC010000030.1"/>
</dbReference>
<reference evidence="2 3" key="1">
    <citation type="submission" date="2024-10" db="EMBL/GenBank/DDBJ databases">
        <title>The Natural Products Discovery Center: Release of the First 8490 Sequenced Strains for Exploring Actinobacteria Biosynthetic Diversity.</title>
        <authorList>
            <person name="Kalkreuter E."/>
            <person name="Kautsar S.A."/>
            <person name="Yang D."/>
            <person name="Bader C.D."/>
            <person name="Teijaro C.N."/>
            <person name="Fluegel L."/>
            <person name="Davis C.M."/>
            <person name="Simpson J.R."/>
            <person name="Lauterbach L."/>
            <person name="Steele A.D."/>
            <person name="Gui C."/>
            <person name="Meng S."/>
            <person name="Li G."/>
            <person name="Viehrig K."/>
            <person name="Ye F."/>
            <person name="Su P."/>
            <person name="Kiefer A.F."/>
            <person name="Nichols A."/>
            <person name="Cepeda A.J."/>
            <person name="Yan W."/>
            <person name="Fan B."/>
            <person name="Jiang Y."/>
            <person name="Adhikari A."/>
            <person name="Zheng C.-J."/>
            <person name="Schuster L."/>
            <person name="Cowan T.M."/>
            <person name="Smanski M.J."/>
            <person name="Chevrette M.G."/>
            <person name="De Carvalho L.P.S."/>
            <person name="Shen B."/>
        </authorList>
    </citation>
    <scope>NUCLEOTIDE SEQUENCE [LARGE SCALE GENOMIC DNA]</scope>
    <source>
        <strain evidence="2 3">NPDC051599</strain>
    </source>
</reference>
<evidence type="ECO:0000313" key="3">
    <source>
        <dbReference type="Proteomes" id="UP001612415"/>
    </source>
</evidence>
<dbReference type="Gene3D" id="3.60.20.10">
    <property type="entry name" value="Glutamine Phosphoribosylpyrophosphate, subunit 1, domain 1"/>
    <property type="match status" value="1"/>
</dbReference>
<dbReference type="InterPro" id="IPR052373">
    <property type="entry name" value="Gamma-glu_amide_hydrolase"/>
</dbReference>
<dbReference type="Proteomes" id="UP001612415">
    <property type="component" value="Unassembled WGS sequence"/>
</dbReference>
<evidence type="ECO:0000256" key="1">
    <source>
        <dbReference type="SAM" id="MobiDB-lite"/>
    </source>
</evidence>
<evidence type="ECO:0000313" key="2">
    <source>
        <dbReference type="EMBL" id="MFI5681567.1"/>
    </source>
</evidence>
<accession>A0ABW7YGR5</accession>
<feature type="region of interest" description="Disordered" evidence="1">
    <location>
        <begin position="32"/>
        <end position="108"/>
    </location>
</feature>
<gene>
    <name evidence="2" type="ORF">ACIA8P_44435</name>
</gene>
<protein>
    <submittedName>
        <fullName evidence="2">Uncharacterized protein</fullName>
    </submittedName>
</protein>
<name>A0ABW7YGR5_STRCE</name>
<dbReference type="PANTHER" id="PTHR43187">
    <property type="entry name" value="GLUTAMINE AMIDOTRANSFERASE DUG3-RELATED"/>
    <property type="match status" value="1"/>
</dbReference>
<dbReference type="PANTHER" id="PTHR43187:SF2">
    <property type="entry name" value="GAMMA-GLUTAMYL-HERCYNYLCYSTEINE SULFOXIDE HYDROLASE"/>
    <property type="match status" value="1"/>
</dbReference>
<organism evidence="2 3">
    <name type="scientific">Streptomyces cellulosae</name>
    <dbReference type="NCBI Taxonomy" id="1968"/>
    <lineage>
        <taxon>Bacteria</taxon>
        <taxon>Bacillati</taxon>
        <taxon>Actinomycetota</taxon>
        <taxon>Actinomycetes</taxon>
        <taxon>Kitasatosporales</taxon>
        <taxon>Streptomycetaceae</taxon>
        <taxon>Streptomyces</taxon>
    </lineage>
</organism>
<proteinExistence type="predicted"/>
<feature type="compositionally biased region" description="Low complexity" evidence="1">
    <location>
        <begin position="76"/>
        <end position="89"/>
    </location>
</feature>
<dbReference type="InterPro" id="IPR029055">
    <property type="entry name" value="Ntn_hydrolases_N"/>
</dbReference>
<keyword evidence="3" id="KW-1185">Reference proteome</keyword>
<sequence length="108" mass="11606">MTLARLLTQPPHSLYEQAWQPARQQHGTVEADGFGVGWYPEETDTPKGDAWFPRPPATGARCPSGPTPTFPSWLGRSAAAPVPAAVRSATESSTQEESPAAPFRGGRY</sequence>